<reference evidence="1 2" key="1">
    <citation type="submission" date="2017-09" db="EMBL/GenBank/DDBJ databases">
        <title>The draft genome sequences of Marinobacter sp. PWS21.</title>
        <authorList>
            <person name="Cao J."/>
        </authorList>
    </citation>
    <scope>NUCLEOTIDE SEQUENCE [LARGE SCALE GENOMIC DNA]</scope>
    <source>
        <strain evidence="1 2">PWS21</strain>
    </source>
</reference>
<dbReference type="EMBL" id="NTFH01000005">
    <property type="protein sequence ID" value="PHQ15733.1"/>
    <property type="molecule type" value="Genomic_DNA"/>
</dbReference>
<comment type="caution">
    <text evidence="1">The sequence shown here is derived from an EMBL/GenBank/DDBJ whole genome shotgun (WGS) entry which is preliminary data.</text>
</comment>
<protein>
    <recommendedName>
        <fullName evidence="3">Lipoprotein</fullName>
    </recommendedName>
</protein>
<dbReference type="RefSeq" id="WP_099613837.1">
    <property type="nucleotide sequence ID" value="NZ_KZ319369.1"/>
</dbReference>
<name>A0A2G1UMP7_9GAMM</name>
<gene>
    <name evidence="1" type="ORF">CLH61_06155</name>
</gene>
<evidence type="ECO:0008006" key="3">
    <source>
        <dbReference type="Google" id="ProtNLM"/>
    </source>
</evidence>
<accession>A0A2G1UMP7</accession>
<dbReference type="PROSITE" id="PS51257">
    <property type="entry name" value="PROKAR_LIPOPROTEIN"/>
    <property type="match status" value="1"/>
</dbReference>
<evidence type="ECO:0000313" key="1">
    <source>
        <dbReference type="EMBL" id="PHQ15733.1"/>
    </source>
</evidence>
<dbReference type="AlphaFoldDB" id="A0A2G1UMP7"/>
<evidence type="ECO:0000313" key="2">
    <source>
        <dbReference type="Proteomes" id="UP000231409"/>
    </source>
</evidence>
<keyword evidence="2" id="KW-1185">Reference proteome</keyword>
<sequence>MKIRPIIILFATFSSGCISTPTTEEIPVVTDGYHGITLLDLEATVLIDSRFTERQKLENRKGKFWVYTDYEGESDQEFILLTIGSNDLPEQLEGATDVDTPLGPAFELFFATELSQLSLDKLSEAHGFDAPACGYGRQLIFRPEKSGRYLSITYIEGKSCSTAFQLDGDMEKLTQTLVRTRAETVVKLKPL</sequence>
<organism evidence="1 2">
    <name type="scientific">Marinobacter profundi</name>
    <dbReference type="NCBI Taxonomy" id="2666256"/>
    <lineage>
        <taxon>Bacteria</taxon>
        <taxon>Pseudomonadati</taxon>
        <taxon>Pseudomonadota</taxon>
        <taxon>Gammaproteobacteria</taxon>
        <taxon>Pseudomonadales</taxon>
        <taxon>Marinobacteraceae</taxon>
        <taxon>Marinobacter</taxon>
    </lineage>
</organism>
<dbReference type="Proteomes" id="UP000231409">
    <property type="component" value="Unassembled WGS sequence"/>
</dbReference>
<proteinExistence type="predicted"/>